<keyword evidence="4" id="KW-1185">Reference proteome</keyword>
<keyword evidence="1" id="KW-0732">Signal</keyword>
<organism evidence="3 4">
    <name type="scientific">Leptospira koniambonensis</name>
    <dbReference type="NCBI Taxonomy" id="2484950"/>
    <lineage>
        <taxon>Bacteria</taxon>
        <taxon>Pseudomonadati</taxon>
        <taxon>Spirochaetota</taxon>
        <taxon>Spirochaetia</taxon>
        <taxon>Leptospirales</taxon>
        <taxon>Leptospiraceae</taxon>
        <taxon>Leptospira</taxon>
    </lineage>
</organism>
<feature type="chain" id="PRO_5020582028" evidence="1">
    <location>
        <begin position="25"/>
        <end position="310"/>
    </location>
</feature>
<name>A0A4R9J8N1_9LEPT</name>
<dbReference type="InterPro" id="IPR017853">
    <property type="entry name" value="GH"/>
</dbReference>
<feature type="domain" description="GH18" evidence="2">
    <location>
        <begin position="1"/>
        <end position="310"/>
    </location>
</feature>
<dbReference type="SUPFAM" id="SSF51445">
    <property type="entry name" value="(Trans)glycosidases"/>
    <property type="match status" value="1"/>
</dbReference>
<sequence length="310" mass="35612">MKIFSRLRSIFTCVICISLCPLSAQENVWKYTISQDLSSKSFPYWEKVFKPGTTICFTGTYIGGSGEVSGTSVPSTLQTIGKKSEIRWFPLITFRSEDIGKKVLTSPKLRKTLVRNLELYLENYSFYSGIHLDFEGLGPEYSTHYKELLLELQPILKKKGKLLTLAIFPSEEFDPKLSGFHSTIYKENLADEIVLMAYDLHSPKTSPGPVTKFSWAKRNTELLLKTYKPEQIWLGLPLYGYYWKKGVKRPKLLTQSSDKNFVLQHGKEKEGIYLIQTNKGEGSLILDLKLWEEYSKNIKLKGLAFWRLGF</sequence>
<dbReference type="GO" id="GO:0016787">
    <property type="term" value="F:hydrolase activity"/>
    <property type="evidence" value="ECO:0007669"/>
    <property type="project" value="UniProtKB-KW"/>
</dbReference>
<dbReference type="PANTHER" id="PTHR46066:SF2">
    <property type="entry name" value="CHITINASE DOMAIN-CONTAINING PROTEIN 1"/>
    <property type="match status" value="1"/>
</dbReference>
<keyword evidence="3" id="KW-0378">Hydrolase</keyword>
<dbReference type="InterPro" id="IPR001223">
    <property type="entry name" value="Glyco_hydro18_cat"/>
</dbReference>
<dbReference type="Pfam" id="PF00704">
    <property type="entry name" value="Glyco_hydro_18"/>
    <property type="match status" value="1"/>
</dbReference>
<protein>
    <submittedName>
        <fullName evidence="3">Glycosyl hydrolase family 18</fullName>
    </submittedName>
</protein>
<dbReference type="Proteomes" id="UP000297871">
    <property type="component" value="Unassembled WGS sequence"/>
</dbReference>
<dbReference type="EMBL" id="RQFY01000004">
    <property type="protein sequence ID" value="TGL34242.1"/>
    <property type="molecule type" value="Genomic_DNA"/>
</dbReference>
<dbReference type="Gene3D" id="3.20.20.80">
    <property type="entry name" value="Glycosidases"/>
    <property type="match status" value="1"/>
</dbReference>
<dbReference type="GO" id="GO:0005975">
    <property type="term" value="P:carbohydrate metabolic process"/>
    <property type="evidence" value="ECO:0007669"/>
    <property type="project" value="InterPro"/>
</dbReference>
<evidence type="ECO:0000313" key="3">
    <source>
        <dbReference type="EMBL" id="TGL34242.1"/>
    </source>
</evidence>
<evidence type="ECO:0000313" key="4">
    <source>
        <dbReference type="Proteomes" id="UP000297871"/>
    </source>
</evidence>
<dbReference type="PANTHER" id="PTHR46066">
    <property type="entry name" value="CHITINASE DOMAIN-CONTAINING PROTEIN 1 FAMILY MEMBER"/>
    <property type="match status" value="1"/>
</dbReference>
<reference evidence="3" key="1">
    <citation type="journal article" date="2019" name="PLoS Negl. Trop. Dis.">
        <title>Revisiting the worldwide diversity of Leptospira species in the environment.</title>
        <authorList>
            <person name="Vincent A.T."/>
            <person name="Schiettekatte O."/>
            <person name="Bourhy P."/>
            <person name="Veyrier F.J."/>
            <person name="Picardeau M."/>
        </authorList>
    </citation>
    <scope>NUCLEOTIDE SEQUENCE [LARGE SCALE GENOMIC DNA]</scope>
    <source>
        <strain evidence="3">201800265</strain>
    </source>
</reference>
<evidence type="ECO:0000256" key="1">
    <source>
        <dbReference type="SAM" id="SignalP"/>
    </source>
</evidence>
<comment type="caution">
    <text evidence="3">The sequence shown here is derived from an EMBL/GenBank/DDBJ whole genome shotgun (WGS) entry which is preliminary data.</text>
</comment>
<proteinExistence type="predicted"/>
<gene>
    <name evidence="3" type="ORF">EHQ52_06890</name>
</gene>
<dbReference type="PROSITE" id="PS51910">
    <property type="entry name" value="GH18_2"/>
    <property type="match status" value="1"/>
</dbReference>
<feature type="signal peptide" evidence="1">
    <location>
        <begin position="1"/>
        <end position="24"/>
    </location>
</feature>
<dbReference type="OrthoDB" id="9775889at2"/>
<accession>A0A4R9J8N1</accession>
<evidence type="ECO:0000259" key="2">
    <source>
        <dbReference type="PROSITE" id="PS51910"/>
    </source>
</evidence>
<dbReference type="RefSeq" id="WP_135614491.1">
    <property type="nucleotide sequence ID" value="NZ_RQFY01000004.1"/>
</dbReference>
<dbReference type="AlphaFoldDB" id="A0A4R9J8N1"/>